<organism evidence="4 5">
    <name type="scientific">Diplodia corticola</name>
    <dbReference type="NCBI Taxonomy" id="236234"/>
    <lineage>
        <taxon>Eukaryota</taxon>
        <taxon>Fungi</taxon>
        <taxon>Dikarya</taxon>
        <taxon>Ascomycota</taxon>
        <taxon>Pezizomycotina</taxon>
        <taxon>Dothideomycetes</taxon>
        <taxon>Dothideomycetes incertae sedis</taxon>
        <taxon>Botryosphaeriales</taxon>
        <taxon>Botryosphaeriaceae</taxon>
        <taxon>Diplodia</taxon>
    </lineage>
</organism>
<keyword evidence="5" id="KW-1185">Reference proteome</keyword>
<dbReference type="OrthoDB" id="5358398at2759"/>
<feature type="transmembrane region" description="Helical" evidence="2">
    <location>
        <begin position="27"/>
        <end position="47"/>
    </location>
</feature>
<name>A0A1J9S8K0_9PEZI</name>
<feature type="region of interest" description="Disordered" evidence="1">
    <location>
        <begin position="601"/>
        <end position="687"/>
    </location>
</feature>
<dbReference type="Proteomes" id="UP000183809">
    <property type="component" value="Unassembled WGS sequence"/>
</dbReference>
<evidence type="ECO:0000256" key="2">
    <source>
        <dbReference type="SAM" id="Phobius"/>
    </source>
</evidence>
<protein>
    <recommendedName>
        <fullName evidence="3">Luciferase domain-containing protein</fullName>
    </recommendedName>
</protein>
<gene>
    <name evidence="4" type="ORF">BKCO1_14000168</name>
</gene>
<evidence type="ECO:0000313" key="4">
    <source>
        <dbReference type="EMBL" id="OJD35909.1"/>
    </source>
</evidence>
<dbReference type="GeneID" id="31011341"/>
<keyword evidence="2" id="KW-0472">Membrane</keyword>
<evidence type="ECO:0000256" key="1">
    <source>
        <dbReference type="SAM" id="MobiDB-lite"/>
    </source>
</evidence>
<feature type="compositionally biased region" description="Pro residues" evidence="1">
    <location>
        <begin position="661"/>
        <end position="670"/>
    </location>
</feature>
<dbReference type="AlphaFoldDB" id="A0A1J9S8K0"/>
<evidence type="ECO:0000259" key="3">
    <source>
        <dbReference type="Pfam" id="PF17648"/>
    </source>
</evidence>
<feature type="compositionally biased region" description="Low complexity" evidence="1">
    <location>
        <begin position="635"/>
        <end position="660"/>
    </location>
</feature>
<keyword evidence="2" id="KW-0812">Transmembrane</keyword>
<dbReference type="Pfam" id="PF17648">
    <property type="entry name" value="Luciferase"/>
    <property type="match status" value="1"/>
</dbReference>
<evidence type="ECO:0000313" key="5">
    <source>
        <dbReference type="Proteomes" id="UP000183809"/>
    </source>
</evidence>
<feature type="transmembrane region" description="Helical" evidence="2">
    <location>
        <begin position="59"/>
        <end position="78"/>
    </location>
</feature>
<dbReference type="InterPro" id="IPR040841">
    <property type="entry name" value="Luciferase_dom"/>
</dbReference>
<reference evidence="4 5" key="1">
    <citation type="submission" date="2016-10" db="EMBL/GenBank/DDBJ databases">
        <title>Proteomics and genomics reveal pathogen-plant mechanisms compatible with a hemibiotrophic lifestyle of Diplodia corticola.</title>
        <authorList>
            <person name="Fernandes I."/>
            <person name="De Jonge R."/>
            <person name="Van De Peer Y."/>
            <person name="Devreese B."/>
            <person name="Alves A."/>
            <person name="Esteves A.C."/>
        </authorList>
    </citation>
    <scope>NUCLEOTIDE SEQUENCE [LARGE SCALE GENOMIC DNA]</scope>
    <source>
        <strain evidence="4 5">CBS 112549</strain>
    </source>
</reference>
<sequence length="857" mass="93810">MDHLRRLIPPRFIPPTTSAPPRSYPPILLTTSAAVLAAPLIIYLSILDYREFLALGPGGVPYNLLGWAGITLLIRPFALSKAQATRTDDYPQDDGAVNAEMLGLPRRRGERARVGGIAPHRQLDQFAGEGMGEFIRNLFANAAVQNPRLLETKTSLYERHNDALFVRAELLRGDAAGRELLPRAALMSGGEIGHVHGDLSVHLYLAPADARVLIEKGWAERHRMAVPMGSLVKRVIPIFGRIADTFLMFYGPRDEEEMEVLQTVLTNSIRFMTGRDDFAVPEWRVRRRVSDEGDGSRMVARGRWLEDDDQARHPGLKRLPVRKSTLLTALLHGGAVPLDRLWTLSQGCSKAWAGGILAAENAPRAIIILLCGLFIADCPTGAMTRPPSPPSPEMQHLADNAPVLVQWKSTCSSIAYLGCELPTSSSQVAANIKYDASERTCSFRLRVPVGLKEPAGKKAHLYLFLCPDQIHSIDNPADNAPQPGTNILVAKTKACTSPDDVVALRIQLKQPMTAVGPVGLKQLAPNKAASGRILEAVHSLLSATDLTIHLPKNNNSYQFEQLCQQASDGALRPRAHDYALDMLYGGSGGEDVGHLLAQFDKEVPPPYDAPASASTATACPTADPLDPKPPRSLKRPASPTTTTHTSSASAPAPKSARTKSPTPPPAPLPHQAPDNNASPSTTTTTTTALDVDARITTALQPWHLRLSSLEHDLCALRSEIALSGAVNAVDDDAPPTSPTEDDRLDAFDAEIRALRDDVRRVERLLLRQESLRRSGEARVLRRLEERFGDRMDEWEEKTKGEVEGEVDEALDGKLVDWKVEMRDWIGEELRGVVEEGLQGVVEEVLERSRMRVEIVHE</sequence>
<feature type="domain" description="Luciferase" evidence="3">
    <location>
        <begin position="189"/>
        <end position="265"/>
    </location>
</feature>
<dbReference type="InterPro" id="IPR048273">
    <property type="entry name" value="Luciferase"/>
</dbReference>
<feature type="compositionally biased region" description="Low complexity" evidence="1">
    <location>
        <begin position="609"/>
        <end position="624"/>
    </location>
</feature>
<dbReference type="PANTHER" id="PTHR38695">
    <property type="entry name" value="AMINO ACID PERMEASE_ SLC12A DOMAIN-CONTAINING PROTEIN"/>
    <property type="match status" value="1"/>
</dbReference>
<accession>A0A1J9S8K0</accession>
<dbReference type="EMBL" id="MNUE01000014">
    <property type="protein sequence ID" value="OJD35909.1"/>
    <property type="molecule type" value="Genomic_DNA"/>
</dbReference>
<dbReference type="STRING" id="236234.A0A1J9S8K0"/>
<dbReference type="RefSeq" id="XP_020132169.1">
    <property type="nucleotide sequence ID" value="XM_020271082.1"/>
</dbReference>
<comment type="caution">
    <text evidence="4">The sequence shown here is derived from an EMBL/GenBank/DDBJ whole genome shotgun (WGS) entry which is preliminary data.</text>
</comment>
<proteinExistence type="predicted"/>
<keyword evidence="2" id="KW-1133">Transmembrane helix</keyword>
<dbReference type="PANTHER" id="PTHR38695:SF1">
    <property type="entry name" value="AMINO ACID PERMEASE_ SLC12A DOMAIN-CONTAINING PROTEIN"/>
    <property type="match status" value="1"/>
</dbReference>